<feature type="transmembrane region" description="Helical" evidence="1">
    <location>
        <begin position="7"/>
        <end position="29"/>
    </location>
</feature>
<keyword evidence="3" id="KW-1185">Reference proteome</keyword>
<evidence type="ECO:0000313" key="2">
    <source>
        <dbReference type="EMBL" id="MBC8610369.1"/>
    </source>
</evidence>
<evidence type="ECO:0000313" key="3">
    <source>
        <dbReference type="Proteomes" id="UP000632659"/>
    </source>
</evidence>
<dbReference type="Proteomes" id="UP000632659">
    <property type="component" value="Unassembled WGS sequence"/>
</dbReference>
<gene>
    <name evidence="2" type="ORF">H8702_04430</name>
</gene>
<sequence>MEMVGRVIFWIAISVLALVLLYVICRYWYFYRHEHFICPNCGNRWKPRLRVMLFGSVNAVEGKILRCPKCGEKEYMEPKRD</sequence>
<keyword evidence="1" id="KW-0472">Membrane</keyword>
<protein>
    <submittedName>
        <fullName evidence="2">Uncharacterized protein</fullName>
    </submittedName>
</protein>
<dbReference type="OrthoDB" id="6160at2"/>
<keyword evidence="1" id="KW-1133">Transmembrane helix</keyword>
<comment type="caution">
    <text evidence="2">The sequence shown here is derived from an EMBL/GenBank/DDBJ whole genome shotgun (WGS) entry which is preliminary data.</text>
</comment>
<proteinExistence type="predicted"/>
<organism evidence="2 3">
    <name type="scientific">Massiliimalia timonensis</name>
    <dbReference type="NCBI Taxonomy" id="1987501"/>
    <lineage>
        <taxon>Bacteria</taxon>
        <taxon>Bacillati</taxon>
        <taxon>Bacillota</taxon>
        <taxon>Clostridia</taxon>
        <taxon>Eubacteriales</taxon>
        <taxon>Oscillospiraceae</taxon>
        <taxon>Massiliimalia</taxon>
    </lineage>
</organism>
<accession>A0A8J6P0E1</accession>
<reference evidence="2" key="1">
    <citation type="submission" date="2020-08" db="EMBL/GenBank/DDBJ databases">
        <title>Genome public.</title>
        <authorList>
            <person name="Liu C."/>
            <person name="Sun Q."/>
        </authorList>
    </citation>
    <scope>NUCLEOTIDE SEQUENCE</scope>
    <source>
        <strain evidence="2">NSJ-15</strain>
    </source>
</reference>
<dbReference type="EMBL" id="JACRTL010000002">
    <property type="protein sequence ID" value="MBC8610369.1"/>
    <property type="molecule type" value="Genomic_DNA"/>
</dbReference>
<dbReference type="AlphaFoldDB" id="A0A8J6P0E1"/>
<name>A0A8J6P0E1_9FIRM</name>
<keyword evidence="1" id="KW-0812">Transmembrane</keyword>
<evidence type="ECO:0000256" key="1">
    <source>
        <dbReference type="SAM" id="Phobius"/>
    </source>
</evidence>
<dbReference type="RefSeq" id="WP_093989602.1">
    <property type="nucleotide sequence ID" value="NZ_FYDD01000004.1"/>
</dbReference>